<evidence type="ECO:0000256" key="5">
    <source>
        <dbReference type="SAM" id="Phobius"/>
    </source>
</evidence>
<evidence type="ECO:0008006" key="8">
    <source>
        <dbReference type="Google" id="ProtNLM"/>
    </source>
</evidence>
<feature type="transmembrane region" description="Helical" evidence="5">
    <location>
        <begin position="44"/>
        <end position="63"/>
    </location>
</feature>
<evidence type="ECO:0000256" key="4">
    <source>
        <dbReference type="ARBA" id="ARBA00023136"/>
    </source>
</evidence>
<dbReference type="Pfam" id="PF02535">
    <property type="entry name" value="Zip"/>
    <property type="match status" value="1"/>
</dbReference>
<dbReference type="AlphaFoldDB" id="A0A3P7ISV7"/>
<accession>A0A3P7ISV7</accession>
<evidence type="ECO:0000313" key="7">
    <source>
        <dbReference type="Proteomes" id="UP000270094"/>
    </source>
</evidence>
<dbReference type="GO" id="GO:0016020">
    <property type="term" value="C:membrane"/>
    <property type="evidence" value="ECO:0007669"/>
    <property type="project" value="UniProtKB-SubCell"/>
</dbReference>
<protein>
    <recommendedName>
        <fullName evidence="8">Major facilitator superfamily (MFS) profile domain-containing protein</fullName>
    </recommendedName>
</protein>
<name>A0A3P7ISV7_STRVU</name>
<evidence type="ECO:0000256" key="1">
    <source>
        <dbReference type="ARBA" id="ARBA00004141"/>
    </source>
</evidence>
<keyword evidence="3 5" id="KW-1133">Transmembrane helix</keyword>
<keyword evidence="7" id="KW-1185">Reference proteome</keyword>
<dbReference type="GO" id="GO:0046873">
    <property type="term" value="F:metal ion transmembrane transporter activity"/>
    <property type="evidence" value="ECO:0007669"/>
    <property type="project" value="InterPro"/>
</dbReference>
<evidence type="ECO:0000256" key="2">
    <source>
        <dbReference type="ARBA" id="ARBA00022692"/>
    </source>
</evidence>
<dbReference type="OrthoDB" id="448280at2759"/>
<evidence type="ECO:0000256" key="3">
    <source>
        <dbReference type="ARBA" id="ARBA00022989"/>
    </source>
</evidence>
<feature type="transmembrane region" description="Helical" evidence="5">
    <location>
        <begin position="75"/>
        <end position="94"/>
    </location>
</feature>
<reference evidence="6 7" key="1">
    <citation type="submission" date="2018-11" db="EMBL/GenBank/DDBJ databases">
        <authorList>
            <consortium name="Pathogen Informatics"/>
        </authorList>
    </citation>
    <scope>NUCLEOTIDE SEQUENCE [LARGE SCALE GENOMIC DNA]</scope>
</reference>
<dbReference type="Proteomes" id="UP000270094">
    <property type="component" value="Unassembled WGS sequence"/>
</dbReference>
<gene>
    <name evidence="6" type="ORF">SVUK_LOCUS5157</name>
</gene>
<evidence type="ECO:0000313" key="6">
    <source>
        <dbReference type="EMBL" id="VDM70159.1"/>
    </source>
</evidence>
<dbReference type="EMBL" id="UYYB01014921">
    <property type="protein sequence ID" value="VDM70159.1"/>
    <property type="molecule type" value="Genomic_DNA"/>
</dbReference>
<keyword evidence="2 5" id="KW-0812">Transmembrane</keyword>
<comment type="subcellular location">
    <subcellularLocation>
        <location evidence="1">Membrane</location>
        <topology evidence="1">Multi-pass membrane protein</topology>
    </subcellularLocation>
</comment>
<dbReference type="InterPro" id="IPR003689">
    <property type="entry name" value="ZIP"/>
</dbReference>
<keyword evidence="4 5" id="KW-0472">Membrane</keyword>
<organism evidence="6 7">
    <name type="scientific">Strongylus vulgaris</name>
    <name type="common">Blood worm</name>
    <dbReference type="NCBI Taxonomy" id="40348"/>
    <lineage>
        <taxon>Eukaryota</taxon>
        <taxon>Metazoa</taxon>
        <taxon>Ecdysozoa</taxon>
        <taxon>Nematoda</taxon>
        <taxon>Chromadorea</taxon>
        <taxon>Rhabditida</taxon>
        <taxon>Rhabditina</taxon>
        <taxon>Rhabditomorpha</taxon>
        <taxon>Strongyloidea</taxon>
        <taxon>Strongylidae</taxon>
        <taxon>Strongylus</taxon>
    </lineage>
</organism>
<sequence>MKTLWIAFCACLFSIQVLIGGLGGMEIMSMLSGGDRTTAALVSTILQGVACGTFLYITTFEILPHELEKTGTRLVKLACLFIGVSIVVAFMLLFPDAD</sequence>
<proteinExistence type="predicted"/>